<protein>
    <submittedName>
        <fullName evidence="1">SDR family NAD(P)-dependent oxidoreductase</fullName>
    </submittedName>
</protein>
<name>A0ABT3A7M0_9ALTE</name>
<dbReference type="Pfam" id="PF00106">
    <property type="entry name" value="adh_short"/>
    <property type="match status" value="1"/>
</dbReference>
<dbReference type="PANTHER" id="PTHR43544">
    <property type="entry name" value="SHORT-CHAIN DEHYDROGENASE/REDUCTASE"/>
    <property type="match status" value="1"/>
</dbReference>
<comment type="caution">
    <text evidence="1">The sequence shown here is derived from an EMBL/GenBank/DDBJ whole genome shotgun (WGS) entry which is preliminary data.</text>
</comment>
<sequence>MNAGNAIVIGASGGIGRAIVHALASSNQYNKVHAVSRQPTPESEFGLSNIVNHSVDSRNETEIAALIESLKPDGQFTLAVNTIGVLHQNQQSDTAQNAIHPEKKLEDITSVQLSDYFHTNAILPALWLKYLVGLLKGDQIAHSVVLSARVGSIEDNRLGGWYGYRASKAALNMLVKTASVEYQRRAKNVVLTCYHPGTVDTELSAPFQGNVKDSKLFTPEFTAQQLLSFLPDFTPENSPYYIDWQGKNIPW</sequence>
<reference evidence="1 2" key="1">
    <citation type="submission" date="2022-10" db="EMBL/GenBank/DDBJ databases">
        <title>Aestuariibacter sp. AA17 isolated from Montipora capitata coral fragment.</title>
        <authorList>
            <person name="Emsley S.A."/>
            <person name="Pfannmuller K.M."/>
            <person name="Loughran R.M."/>
            <person name="Shlafstein M."/>
            <person name="Papke E."/>
            <person name="Saw J.H."/>
            <person name="Ushijima B."/>
            <person name="Videau P."/>
        </authorList>
    </citation>
    <scope>NUCLEOTIDE SEQUENCE [LARGE SCALE GENOMIC DNA]</scope>
    <source>
        <strain evidence="1 2">AA17</strain>
    </source>
</reference>
<dbReference type="Gene3D" id="3.40.50.720">
    <property type="entry name" value="NAD(P)-binding Rossmann-like Domain"/>
    <property type="match status" value="1"/>
</dbReference>
<dbReference type="PANTHER" id="PTHR43544:SF12">
    <property type="entry name" value="NAD(P)-BINDING ROSSMANN-FOLD SUPERFAMILY PROTEIN"/>
    <property type="match status" value="1"/>
</dbReference>
<dbReference type="InterPro" id="IPR002347">
    <property type="entry name" value="SDR_fam"/>
</dbReference>
<proteinExistence type="predicted"/>
<dbReference type="PRINTS" id="PR00081">
    <property type="entry name" value="GDHRDH"/>
</dbReference>
<accession>A0ABT3A7M0</accession>
<dbReference type="EMBL" id="JAOWKX010000003">
    <property type="protein sequence ID" value="MCV2884688.1"/>
    <property type="molecule type" value="Genomic_DNA"/>
</dbReference>
<keyword evidence="2" id="KW-1185">Reference proteome</keyword>
<dbReference type="InterPro" id="IPR036291">
    <property type="entry name" value="NAD(P)-bd_dom_sf"/>
</dbReference>
<dbReference type="InterPro" id="IPR051468">
    <property type="entry name" value="Fungal_SecMetab_SDRs"/>
</dbReference>
<evidence type="ECO:0000313" key="1">
    <source>
        <dbReference type="EMBL" id="MCV2884688.1"/>
    </source>
</evidence>
<dbReference type="SUPFAM" id="SSF51735">
    <property type="entry name" value="NAD(P)-binding Rossmann-fold domains"/>
    <property type="match status" value="1"/>
</dbReference>
<dbReference type="RefSeq" id="WP_263711965.1">
    <property type="nucleotide sequence ID" value="NZ_JAOWKX010000003.1"/>
</dbReference>
<evidence type="ECO:0000313" key="2">
    <source>
        <dbReference type="Proteomes" id="UP001652504"/>
    </source>
</evidence>
<dbReference type="Proteomes" id="UP001652504">
    <property type="component" value="Unassembled WGS sequence"/>
</dbReference>
<gene>
    <name evidence="1" type="ORF">OE749_08265</name>
</gene>
<organism evidence="1 2">
    <name type="scientific">Fluctibacter corallii</name>
    <dbReference type="NCBI Taxonomy" id="2984329"/>
    <lineage>
        <taxon>Bacteria</taxon>
        <taxon>Pseudomonadati</taxon>
        <taxon>Pseudomonadota</taxon>
        <taxon>Gammaproteobacteria</taxon>
        <taxon>Alteromonadales</taxon>
        <taxon>Alteromonadaceae</taxon>
        <taxon>Fluctibacter</taxon>
    </lineage>
</organism>